<comment type="subcellular location">
    <subcellularLocation>
        <location evidence="1">Cell membrane</location>
        <topology evidence="1">Multi-pass membrane protein</topology>
    </subcellularLocation>
</comment>
<evidence type="ECO:0000313" key="9">
    <source>
        <dbReference type="Proteomes" id="UP000241193"/>
    </source>
</evidence>
<proteinExistence type="predicted"/>
<dbReference type="PROSITE" id="PS51257">
    <property type="entry name" value="PROKAR_LIPOPROTEIN"/>
    <property type="match status" value="1"/>
</dbReference>
<feature type="signal peptide" evidence="6">
    <location>
        <begin position="1"/>
        <end position="20"/>
    </location>
</feature>
<evidence type="ECO:0000313" key="8">
    <source>
        <dbReference type="EMBL" id="PTD95752.1"/>
    </source>
</evidence>
<dbReference type="OrthoDB" id="9178561at2"/>
<evidence type="ECO:0000256" key="1">
    <source>
        <dbReference type="ARBA" id="ARBA00004651"/>
    </source>
</evidence>
<evidence type="ECO:0000256" key="5">
    <source>
        <dbReference type="ARBA" id="ARBA00023136"/>
    </source>
</evidence>
<dbReference type="InterPro" id="IPR004010">
    <property type="entry name" value="Double_Cache_2"/>
</dbReference>
<dbReference type="CDD" id="cd18774">
    <property type="entry name" value="PDC2_HK_sensor"/>
    <property type="match status" value="1"/>
</dbReference>
<keyword evidence="2" id="KW-1003">Cell membrane</keyword>
<keyword evidence="6" id="KW-0732">Signal</keyword>
<keyword evidence="5" id="KW-0472">Membrane</keyword>
<gene>
    <name evidence="8" type="ORF">C8261_12150</name>
</gene>
<reference evidence="8 9" key="2">
    <citation type="submission" date="2018-04" db="EMBL/GenBank/DDBJ databases">
        <title>Thauera lacus sp. nov., isolated from an saline lake in Inner Mongolia, China.</title>
        <authorList>
            <person name="Liang Q.-Y."/>
        </authorList>
    </citation>
    <scope>NUCLEOTIDE SEQUENCE [LARGE SCALE GENOMIC DNA]</scope>
    <source>
        <strain evidence="8 9">D20</strain>
    </source>
</reference>
<comment type="caution">
    <text evidence="8">The sequence shown here is derived from an EMBL/GenBank/DDBJ whole genome shotgun (WGS) entry which is preliminary data.</text>
</comment>
<evidence type="ECO:0000256" key="2">
    <source>
        <dbReference type="ARBA" id="ARBA00022475"/>
    </source>
</evidence>
<dbReference type="AlphaFoldDB" id="A0A2T4ID97"/>
<dbReference type="Pfam" id="PF08269">
    <property type="entry name" value="dCache_2"/>
    <property type="match status" value="1"/>
</dbReference>
<evidence type="ECO:0000259" key="7">
    <source>
        <dbReference type="SMART" id="SM01049"/>
    </source>
</evidence>
<feature type="domain" description="Single Cache" evidence="7">
    <location>
        <begin position="26"/>
        <end position="111"/>
    </location>
</feature>
<reference evidence="8 9" key="1">
    <citation type="submission" date="2018-03" db="EMBL/GenBank/DDBJ databases">
        <authorList>
            <person name="Keele B.F."/>
        </authorList>
    </citation>
    <scope>NUCLEOTIDE SEQUENCE [LARGE SCALE GENOMIC DNA]</scope>
    <source>
        <strain evidence="8 9">D20</strain>
    </source>
</reference>
<feature type="chain" id="PRO_5015697663" description="Single Cache domain-containing protein" evidence="6">
    <location>
        <begin position="21"/>
        <end position="287"/>
    </location>
</feature>
<dbReference type="Gene3D" id="3.30.450.20">
    <property type="entry name" value="PAS domain"/>
    <property type="match status" value="2"/>
</dbReference>
<evidence type="ECO:0000256" key="4">
    <source>
        <dbReference type="ARBA" id="ARBA00022989"/>
    </source>
</evidence>
<feature type="domain" description="Single Cache" evidence="7">
    <location>
        <begin position="160"/>
        <end position="239"/>
    </location>
</feature>
<dbReference type="InterPro" id="IPR033480">
    <property type="entry name" value="sCache_2"/>
</dbReference>
<name>A0A2T4ID97_9RHOO</name>
<organism evidence="8 9">
    <name type="scientific">Pseudothauera lacus</name>
    <dbReference type="NCBI Taxonomy" id="2136175"/>
    <lineage>
        <taxon>Bacteria</taxon>
        <taxon>Pseudomonadati</taxon>
        <taxon>Pseudomonadota</taxon>
        <taxon>Betaproteobacteria</taxon>
        <taxon>Rhodocyclales</taxon>
        <taxon>Zoogloeaceae</taxon>
        <taxon>Pseudothauera</taxon>
    </lineage>
</organism>
<dbReference type="GO" id="GO:0005886">
    <property type="term" value="C:plasma membrane"/>
    <property type="evidence" value="ECO:0007669"/>
    <property type="project" value="UniProtKB-SubCell"/>
</dbReference>
<keyword evidence="3" id="KW-0812">Transmembrane</keyword>
<dbReference type="Proteomes" id="UP000241193">
    <property type="component" value="Unassembled WGS sequence"/>
</dbReference>
<protein>
    <recommendedName>
        <fullName evidence="7">Single Cache domain-containing protein</fullName>
    </recommendedName>
</protein>
<sequence length="287" mass="31454">MNVLPRTVYASLLATLLSCAAGLAAATERLSERWDERRAVLLLERAAAHLQSRGEAALGDFARQGEFVDRDLYVYVLDTEGRFLASGGSSSALIGQDVSTRTDSAGKPFFRDMLDLARSAGSGRIDYRWLNPVSNRDEPKVALFRRIGSYIVAVGFYSPRATAAQARELLERAALALGADADGALAAFQELDGGYMQDDLYVFVVDLEDGRFLANGASPALRGRDGRELRDPRGKAVISDMIAIARSRGHGQLEYLWRNPLTAKTESKTSFFRRVDGMLVGVGYYTR</sequence>
<accession>A0A2T4ID97</accession>
<keyword evidence="4" id="KW-1133">Transmembrane helix</keyword>
<evidence type="ECO:0000256" key="6">
    <source>
        <dbReference type="SAM" id="SignalP"/>
    </source>
</evidence>
<dbReference type="EMBL" id="PZKC01000010">
    <property type="protein sequence ID" value="PTD95752.1"/>
    <property type="molecule type" value="Genomic_DNA"/>
</dbReference>
<evidence type="ECO:0000256" key="3">
    <source>
        <dbReference type="ARBA" id="ARBA00022692"/>
    </source>
</evidence>
<keyword evidence="9" id="KW-1185">Reference proteome</keyword>
<dbReference type="SMART" id="SM01049">
    <property type="entry name" value="Cache_2"/>
    <property type="match status" value="2"/>
</dbReference>
<dbReference type="RefSeq" id="WP_107493994.1">
    <property type="nucleotide sequence ID" value="NZ_PZKC01000010.1"/>
</dbReference>